<proteinExistence type="predicted"/>
<keyword evidence="4" id="KW-1185">Reference proteome</keyword>
<dbReference type="FunFam" id="3.30.420.10:FF:000032">
    <property type="entry name" value="Retrovirus-related Pol polyprotein from transposon 297-like Protein"/>
    <property type="match status" value="1"/>
</dbReference>
<sequence>MESHQTQQRRRQSAIGLDPSIQIKSLAIETSAGGFENVLVISDHFTRFAQAIPTKNQTARTTAEALFTTFIGHYGFPERLHSDQGANFKSKIIKELCQLAGMAKPRTSPYHPMGNGQTERFNQTLLGMLGTLDADKKREWHKSVAPLTHDYNSTTHQSTEYSPYYLMFGREARLPIDTIFGLERGMQTRDHTSYDAELRKRLQDAYQIAASTAGEAQQRQKDWYGSKSREGTLQPVDRVLVRILAFEGKHKLSDRWEYDVYFVDSQPNPDIPVFVVRKENDRSYKRKLHRNHLLPIGSRCRDEPAASSKRGQDEQARDLRQKLHGSDQQPQPSEPIHIEGDKQETATIAQLVADSSEVHGQVAGDRGTDPNGDDQTPTESVEGGGPRPSLETETRQGLENVPEAVQPDTQLQQKADQRETPAETNQEGAIRPEIHTTIDSSDNRGSAEVENHNEGPEVRRSNRNRQAPTWMTSGQYSMAQQAVGPEWKRKIAFLSYLMDSRKIPMDPATLSETEASILTQ</sequence>
<feature type="compositionally biased region" description="Basic and acidic residues" evidence="1">
    <location>
        <begin position="299"/>
        <end position="325"/>
    </location>
</feature>
<dbReference type="InterPro" id="IPR036397">
    <property type="entry name" value="RNaseH_sf"/>
</dbReference>
<feature type="region of interest" description="Disordered" evidence="1">
    <location>
        <begin position="295"/>
        <end position="337"/>
    </location>
</feature>
<protein>
    <submittedName>
        <fullName evidence="3">Pol polyprotein</fullName>
    </submittedName>
</protein>
<dbReference type="Pfam" id="PF00665">
    <property type="entry name" value="rve"/>
    <property type="match status" value="1"/>
</dbReference>
<evidence type="ECO:0000256" key="1">
    <source>
        <dbReference type="SAM" id="MobiDB-lite"/>
    </source>
</evidence>
<dbReference type="Gene3D" id="3.30.420.10">
    <property type="entry name" value="Ribonuclease H-like superfamily/Ribonuclease H"/>
    <property type="match status" value="1"/>
</dbReference>
<dbReference type="SUPFAM" id="SSF53098">
    <property type="entry name" value="Ribonuclease H-like"/>
    <property type="match status" value="1"/>
</dbReference>
<feature type="domain" description="Integrase catalytic" evidence="2">
    <location>
        <begin position="15"/>
        <end position="171"/>
    </location>
</feature>
<organism evidence="3 4">
    <name type="scientific">Elysia marginata</name>
    <dbReference type="NCBI Taxonomy" id="1093978"/>
    <lineage>
        <taxon>Eukaryota</taxon>
        <taxon>Metazoa</taxon>
        <taxon>Spiralia</taxon>
        <taxon>Lophotrochozoa</taxon>
        <taxon>Mollusca</taxon>
        <taxon>Gastropoda</taxon>
        <taxon>Heterobranchia</taxon>
        <taxon>Euthyneura</taxon>
        <taxon>Panpulmonata</taxon>
        <taxon>Sacoglossa</taxon>
        <taxon>Placobranchoidea</taxon>
        <taxon>Plakobranchidae</taxon>
        <taxon>Elysia</taxon>
    </lineage>
</organism>
<dbReference type="InterPro" id="IPR050951">
    <property type="entry name" value="Retrovirus_Pol_polyprotein"/>
</dbReference>
<comment type="caution">
    <text evidence="3">The sequence shown here is derived from an EMBL/GenBank/DDBJ whole genome shotgun (WGS) entry which is preliminary data.</text>
</comment>
<dbReference type="AlphaFoldDB" id="A0AAV4HJQ8"/>
<name>A0AAV4HJQ8_9GAST</name>
<dbReference type="InterPro" id="IPR001584">
    <property type="entry name" value="Integrase_cat-core"/>
</dbReference>
<dbReference type="Proteomes" id="UP000762676">
    <property type="component" value="Unassembled WGS sequence"/>
</dbReference>
<dbReference type="EMBL" id="BMAT01012706">
    <property type="protein sequence ID" value="GFR97645.1"/>
    <property type="molecule type" value="Genomic_DNA"/>
</dbReference>
<dbReference type="GO" id="GO:0003676">
    <property type="term" value="F:nucleic acid binding"/>
    <property type="evidence" value="ECO:0007669"/>
    <property type="project" value="InterPro"/>
</dbReference>
<gene>
    <name evidence="3" type="ORF">ElyMa_006329600</name>
</gene>
<dbReference type="PROSITE" id="PS50994">
    <property type="entry name" value="INTEGRASE"/>
    <property type="match status" value="1"/>
</dbReference>
<evidence type="ECO:0000259" key="2">
    <source>
        <dbReference type="PROSITE" id="PS50994"/>
    </source>
</evidence>
<dbReference type="InterPro" id="IPR012337">
    <property type="entry name" value="RNaseH-like_sf"/>
</dbReference>
<evidence type="ECO:0000313" key="4">
    <source>
        <dbReference type="Proteomes" id="UP000762676"/>
    </source>
</evidence>
<feature type="compositionally biased region" description="Basic and acidic residues" evidence="1">
    <location>
        <begin position="430"/>
        <end position="460"/>
    </location>
</feature>
<dbReference type="PANTHER" id="PTHR37984:SF15">
    <property type="entry name" value="INTEGRASE CATALYTIC DOMAIN-CONTAINING PROTEIN"/>
    <property type="match status" value="1"/>
</dbReference>
<reference evidence="3 4" key="1">
    <citation type="journal article" date="2021" name="Elife">
        <title>Chloroplast acquisition without the gene transfer in kleptoplastic sea slugs, Plakobranchus ocellatus.</title>
        <authorList>
            <person name="Maeda T."/>
            <person name="Takahashi S."/>
            <person name="Yoshida T."/>
            <person name="Shimamura S."/>
            <person name="Takaki Y."/>
            <person name="Nagai Y."/>
            <person name="Toyoda A."/>
            <person name="Suzuki Y."/>
            <person name="Arimoto A."/>
            <person name="Ishii H."/>
            <person name="Satoh N."/>
            <person name="Nishiyama T."/>
            <person name="Hasebe M."/>
            <person name="Maruyama T."/>
            <person name="Minagawa J."/>
            <person name="Obokata J."/>
            <person name="Shigenobu S."/>
        </authorList>
    </citation>
    <scope>NUCLEOTIDE SEQUENCE [LARGE SCALE GENOMIC DNA]</scope>
</reference>
<dbReference type="GO" id="GO:0015074">
    <property type="term" value="P:DNA integration"/>
    <property type="evidence" value="ECO:0007669"/>
    <property type="project" value="InterPro"/>
</dbReference>
<dbReference type="PANTHER" id="PTHR37984">
    <property type="entry name" value="PROTEIN CBG26694"/>
    <property type="match status" value="1"/>
</dbReference>
<accession>A0AAV4HJQ8</accession>
<evidence type="ECO:0000313" key="3">
    <source>
        <dbReference type="EMBL" id="GFR97645.1"/>
    </source>
</evidence>
<feature type="region of interest" description="Disordered" evidence="1">
    <location>
        <begin position="356"/>
        <end position="468"/>
    </location>
</feature>